<feature type="transmembrane region" description="Helical" evidence="1">
    <location>
        <begin position="111"/>
        <end position="134"/>
    </location>
</feature>
<keyword evidence="1" id="KW-0812">Transmembrane</keyword>
<feature type="transmembrane region" description="Helical" evidence="1">
    <location>
        <begin position="140"/>
        <end position="161"/>
    </location>
</feature>
<dbReference type="SUPFAM" id="SSF54810">
    <property type="entry name" value="GMP synthetase C-terminal dimerisation domain"/>
    <property type="match status" value="1"/>
</dbReference>
<keyword evidence="1" id="KW-0472">Membrane</keyword>
<gene>
    <name evidence="2" type="ORF">SNAT2548_LOCUS24426</name>
</gene>
<accession>A0A812RNJ2</accession>
<sequence length="670" mass="73879">MGRATTSRQDARCARARRLVRLGDTLPRIACLAAMFLVLFSLSLILGPQEPTYDHAHNARTCSICSGRPLLGLRSFGGLVLGLSVVMLTLKHQILPRVVAPGQFEAGFCLGKYYGFGAQILYHCVLAVCFLVASCTRSPALYHVATLAEPAYCTLDVLLLLCTGVSFTHWQALPLLVHHTISCACTHALMYGLPESIFGLLLQLVFHASSAVCLGIANAQMTPSLKLTSQERLSMQSLSLEIWALTRVCFVFCLALCLLSEAAQLSNRHVVMVELSMAHLGSFAFVILKTPILTHALREAMQDYISEHVHHNMHKVVVALHDVEIGLQSSQLNVVKVSSCAFCCRQAAELLLVSIDKQGIDGLKLSAPTCAILRKAGWALAAEEAPKEPVVAEGAPKESLAIVKAEEVGNLVADDEWLGLGIELGIVLRSAVRESIKGRVRDFIGKDSYEFGDLSKEADARVKAVIADMRGKENYELGDLTLALDNIVKDEVCRLSGKDPGEYEMGDLSKEIDRRVKVVVADFCGKETYEPGDLTREVQRRVSNTVADFTGKEDYTFGDITRELNNRRTEWMKSYLGKEDYQFGDITKKVLSDFTGKEDFTLLRREVTKDSAETLSLADDIYIEELRKTGHYDKIGQADWYDMPHDVLARISNRIINEVSKTIGFLGPCA</sequence>
<dbReference type="EMBL" id="CAJNDS010002357">
    <property type="protein sequence ID" value="CAE7447651.1"/>
    <property type="molecule type" value="Genomic_DNA"/>
</dbReference>
<keyword evidence="3" id="KW-1185">Reference proteome</keyword>
<protein>
    <submittedName>
        <fullName evidence="2">Uncharacterized protein</fullName>
    </submittedName>
</protein>
<feature type="transmembrane region" description="Helical" evidence="1">
    <location>
        <begin position="25"/>
        <end position="46"/>
    </location>
</feature>
<evidence type="ECO:0000313" key="3">
    <source>
        <dbReference type="Proteomes" id="UP000604046"/>
    </source>
</evidence>
<keyword evidence="1" id="KW-1133">Transmembrane helix</keyword>
<comment type="caution">
    <text evidence="2">The sequence shown here is derived from an EMBL/GenBank/DDBJ whole genome shotgun (WGS) entry which is preliminary data.</text>
</comment>
<organism evidence="2 3">
    <name type="scientific">Symbiodinium natans</name>
    <dbReference type="NCBI Taxonomy" id="878477"/>
    <lineage>
        <taxon>Eukaryota</taxon>
        <taxon>Sar</taxon>
        <taxon>Alveolata</taxon>
        <taxon>Dinophyceae</taxon>
        <taxon>Suessiales</taxon>
        <taxon>Symbiodiniaceae</taxon>
        <taxon>Symbiodinium</taxon>
    </lineage>
</organism>
<feature type="transmembrane region" description="Helical" evidence="1">
    <location>
        <begin position="197"/>
        <end position="219"/>
    </location>
</feature>
<reference evidence="2" key="1">
    <citation type="submission" date="2021-02" db="EMBL/GenBank/DDBJ databases">
        <authorList>
            <person name="Dougan E. K."/>
            <person name="Rhodes N."/>
            <person name="Thang M."/>
            <person name="Chan C."/>
        </authorList>
    </citation>
    <scope>NUCLEOTIDE SEQUENCE</scope>
</reference>
<dbReference type="Proteomes" id="UP000604046">
    <property type="component" value="Unassembled WGS sequence"/>
</dbReference>
<dbReference type="OrthoDB" id="430915at2759"/>
<evidence type="ECO:0000313" key="2">
    <source>
        <dbReference type="EMBL" id="CAE7447651.1"/>
    </source>
</evidence>
<feature type="transmembrane region" description="Helical" evidence="1">
    <location>
        <begin position="240"/>
        <end position="263"/>
    </location>
</feature>
<evidence type="ECO:0000256" key="1">
    <source>
        <dbReference type="SAM" id="Phobius"/>
    </source>
</evidence>
<dbReference type="AlphaFoldDB" id="A0A812RNJ2"/>
<name>A0A812RNJ2_9DINO</name>
<proteinExistence type="predicted"/>